<dbReference type="EMBL" id="CP089977">
    <property type="protein sequence ID" value="UXZ04501.1"/>
    <property type="molecule type" value="Genomic_DNA"/>
</dbReference>
<dbReference type="RefSeq" id="WP_263075986.1">
    <property type="nucleotide sequence ID" value="NZ_CP089977.1"/>
</dbReference>
<evidence type="ECO:0000313" key="3">
    <source>
        <dbReference type="Proteomes" id="UP001063782"/>
    </source>
</evidence>
<name>A0ABY6F335_9GAMM</name>
<gene>
    <name evidence="2" type="ORF">LU297_07905</name>
</gene>
<keyword evidence="1" id="KW-0812">Transmembrane</keyword>
<sequence>MVFWVVLGRLMVFGLVCLGLSYSDGLPCCPLPINRCYLAFCGRLAVLVGLAGVIVPLGVLV</sequence>
<organism evidence="2 3">
    <name type="scientific">Moraxella nasicaprae</name>
    <dbReference type="NCBI Taxonomy" id="2904122"/>
    <lineage>
        <taxon>Bacteria</taxon>
        <taxon>Pseudomonadati</taxon>
        <taxon>Pseudomonadota</taxon>
        <taxon>Gammaproteobacteria</taxon>
        <taxon>Moraxellales</taxon>
        <taxon>Moraxellaceae</taxon>
        <taxon>Moraxella</taxon>
    </lineage>
</organism>
<keyword evidence="3" id="KW-1185">Reference proteome</keyword>
<keyword evidence="1" id="KW-1133">Transmembrane helix</keyword>
<proteinExistence type="predicted"/>
<evidence type="ECO:0000313" key="2">
    <source>
        <dbReference type="EMBL" id="UXZ04501.1"/>
    </source>
</evidence>
<evidence type="ECO:0000256" key="1">
    <source>
        <dbReference type="SAM" id="Phobius"/>
    </source>
</evidence>
<protein>
    <submittedName>
        <fullName evidence="2">Uncharacterized protein</fullName>
    </submittedName>
</protein>
<accession>A0ABY6F335</accession>
<feature type="transmembrane region" description="Helical" evidence="1">
    <location>
        <begin position="35"/>
        <end position="60"/>
    </location>
</feature>
<reference evidence="2" key="1">
    <citation type="submission" date="2021-12" db="EMBL/GenBank/DDBJ databases">
        <title>taxonomy of Moraxella sp. ZY201224.</title>
        <authorList>
            <person name="Li F."/>
        </authorList>
    </citation>
    <scope>NUCLEOTIDE SEQUENCE</scope>
    <source>
        <strain evidence="2">ZY201224</strain>
    </source>
</reference>
<keyword evidence="1" id="KW-0472">Membrane</keyword>
<dbReference type="Proteomes" id="UP001063782">
    <property type="component" value="Chromosome"/>
</dbReference>